<feature type="domain" description="Pyrroline-5-carboxylate reductase catalytic N-terminal" evidence="1">
    <location>
        <begin position="1"/>
        <end position="80"/>
    </location>
</feature>
<gene>
    <name evidence="2" type="ORF">OA50_04141</name>
</gene>
<name>A0A0B3RJC6_9RHOB</name>
<keyword evidence="3" id="KW-1185">Reference proteome</keyword>
<dbReference type="InterPro" id="IPR028939">
    <property type="entry name" value="P5C_Rdtase_cat_N"/>
</dbReference>
<dbReference type="Proteomes" id="UP000030960">
    <property type="component" value="Unassembled WGS sequence"/>
</dbReference>
<evidence type="ECO:0000313" key="2">
    <source>
        <dbReference type="EMBL" id="KHQ51360.1"/>
    </source>
</evidence>
<organism evidence="2 3">
    <name type="scientific">Mameliella alba</name>
    <dbReference type="NCBI Taxonomy" id="561184"/>
    <lineage>
        <taxon>Bacteria</taxon>
        <taxon>Pseudomonadati</taxon>
        <taxon>Pseudomonadota</taxon>
        <taxon>Alphaproteobacteria</taxon>
        <taxon>Rhodobacterales</taxon>
        <taxon>Roseobacteraceae</taxon>
        <taxon>Mameliella</taxon>
    </lineage>
</organism>
<reference evidence="2 3" key="1">
    <citation type="submission" date="2014-10" db="EMBL/GenBank/DDBJ databases">
        <title>Genome sequence of Ponticoccus sp. strain UMTAT08 isolated from clonal culture of toxic dinoflagellate Alexandrium tamiyavanichii.</title>
        <authorList>
            <person name="Gan H.Y."/>
            <person name="Muhd D.-D."/>
            <person name="Mohd Noor M.E."/>
            <person name="Yeong Y.S."/>
            <person name="Usup G."/>
        </authorList>
    </citation>
    <scope>NUCLEOTIDE SEQUENCE [LARGE SCALE GENOMIC DNA]</scope>
    <source>
        <strain evidence="2 3">UMTAT08</strain>
    </source>
</reference>
<dbReference type="EMBL" id="JSUQ01000018">
    <property type="protein sequence ID" value="KHQ51360.1"/>
    <property type="molecule type" value="Genomic_DNA"/>
</dbReference>
<dbReference type="AlphaFoldDB" id="A0A0B3RJC6"/>
<evidence type="ECO:0000259" key="1">
    <source>
        <dbReference type="Pfam" id="PF03807"/>
    </source>
</evidence>
<protein>
    <submittedName>
        <fullName evidence="2">Oxidoreductase</fullName>
    </submittedName>
</protein>
<dbReference type="STRING" id="561184.SAMN05216376_11369"/>
<dbReference type="SUPFAM" id="SSF51735">
    <property type="entry name" value="NAD(P)-binding Rossmann-fold domains"/>
    <property type="match status" value="1"/>
</dbReference>
<sequence length="112" mass="11922">MGAVLGPVWARAGHAVTFRYARSADKLARLADETGGAHAPVSQAVQQAEAILLSVHWSRIDDVLSQAGDLAGKLVLNCCVPLDEANETLVLGPYTSGAEELARMRPQARWVS</sequence>
<comment type="caution">
    <text evidence="2">The sequence shown here is derived from an EMBL/GenBank/DDBJ whole genome shotgun (WGS) entry which is preliminary data.</text>
</comment>
<proteinExistence type="predicted"/>
<dbReference type="Gene3D" id="3.40.50.720">
    <property type="entry name" value="NAD(P)-binding Rossmann-like Domain"/>
    <property type="match status" value="1"/>
</dbReference>
<dbReference type="Pfam" id="PF03807">
    <property type="entry name" value="F420_oxidored"/>
    <property type="match status" value="1"/>
</dbReference>
<dbReference type="InterPro" id="IPR036291">
    <property type="entry name" value="NAD(P)-bd_dom_sf"/>
</dbReference>
<accession>A0A0B3RJC6</accession>
<evidence type="ECO:0000313" key="3">
    <source>
        <dbReference type="Proteomes" id="UP000030960"/>
    </source>
</evidence>